<reference evidence="1" key="1">
    <citation type="submission" date="2021-02" db="EMBL/GenBank/DDBJ databases">
        <title>Genome sequence Cadophora malorum strain M34.</title>
        <authorList>
            <person name="Stefanovic E."/>
            <person name="Vu D."/>
            <person name="Scully C."/>
            <person name="Dijksterhuis J."/>
            <person name="Roader J."/>
            <person name="Houbraken J."/>
        </authorList>
    </citation>
    <scope>NUCLEOTIDE SEQUENCE</scope>
    <source>
        <strain evidence="1">M34</strain>
    </source>
</reference>
<sequence>MSPKRHSKDLPVSQALKIGFESYVDIATNMVMHDTDLERLKALGSNERTTSERASKHIDNQCPNQLKLEWGRRIGKWQEDFPDGGPRIEDLTTLSEFEFGSLFLHHPVSAMALWNVMQAFYALDRLVCCRSATESERVAKWETMPVVAYFDANNVEKTWMASLNLLAKDLQQEIEVKVDIFTLPGLHSNPAGAFKTKLKEDALRRIDGISFGTAKLEEAQMGLRDTWKRNLRGAAVVDLMLEKIGRAAKFRFSMINNSLRPRGTVQEEEGGEGQKIEGLVKPEEEDEEFIKPIKRNDSFVKRERKLSLYQR</sequence>
<accession>A0A8H8BUZ1</accession>
<name>A0A8H8BUZ1_9HELO</name>
<protein>
    <submittedName>
        <fullName evidence="1">Uncharacterized protein</fullName>
    </submittedName>
</protein>
<evidence type="ECO:0000313" key="1">
    <source>
        <dbReference type="EMBL" id="KAG4425075.1"/>
    </source>
</evidence>
<dbReference type="AlphaFoldDB" id="A0A8H8BUZ1"/>
<organism evidence="1 2">
    <name type="scientific">Cadophora malorum</name>
    <dbReference type="NCBI Taxonomy" id="108018"/>
    <lineage>
        <taxon>Eukaryota</taxon>
        <taxon>Fungi</taxon>
        <taxon>Dikarya</taxon>
        <taxon>Ascomycota</taxon>
        <taxon>Pezizomycotina</taxon>
        <taxon>Leotiomycetes</taxon>
        <taxon>Helotiales</taxon>
        <taxon>Ploettnerulaceae</taxon>
        <taxon>Cadophora</taxon>
    </lineage>
</organism>
<proteinExistence type="predicted"/>
<dbReference type="EMBL" id="JAFJYH010000014">
    <property type="protein sequence ID" value="KAG4425075.1"/>
    <property type="molecule type" value="Genomic_DNA"/>
</dbReference>
<dbReference type="Proteomes" id="UP000664132">
    <property type="component" value="Unassembled WGS sequence"/>
</dbReference>
<gene>
    <name evidence="1" type="ORF">IFR04_001845</name>
</gene>
<keyword evidence="2" id="KW-1185">Reference proteome</keyword>
<evidence type="ECO:0000313" key="2">
    <source>
        <dbReference type="Proteomes" id="UP000664132"/>
    </source>
</evidence>
<dbReference type="OrthoDB" id="4733511at2759"/>
<comment type="caution">
    <text evidence="1">The sequence shown here is derived from an EMBL/GenBank/DDBJ whole genome shotgun (WGS) entry which is preliminary data.</text>
</comment>